<protein>
    <submittedName>
        <fullName evidence="3">DUF2059 domain-containing protein</fullName>
    </submittedName>
</protein>
<feature type="chain" id="PRO_5046010305" evidence="1">
    <location>
        <begin position="26"/>
        <end position="184"/>
    </location>
</feature>
<reference evidence="3 4" key="1">
    <citation type="submission" date="2019-12" db="EMBL/GenBank/DDBJ databases">
        <title>Novel species isolated from a subtropical stream in China.</title>
        <authorList>
            <person name="Lu H."/>
        </authorList>
    </citation>
    <scope>NUCLEOTIDE SEQUENCE [LARGE SCALE GENOMIC DNA]</scope>
    <source>
        <strain evidence="3 4">FT94W</strain>
    </source>
</reference>
<organism evidence="3 4">
    <name type="scientific">Duganella lactea</name>
    <dbReference type="NCBI Taxonomy" id="2692173"/>
    <lineage>
        <taxon>Bacteria</taxon>
        <taxon>Pseudomonadati</taxon>
        <taxon>Pseudomonadota</taxon>
        <taxon>Betaproteobacteria</taxon>
        <taxon>Burkholderiales</taxon>
        <taxon>Oxalobacteraceae</taxon>
        <taxon>Telluria group</taxon>
        <taxon>Duganella</taxon>
    </lineage>
</organism>
<name>A0ABW9VEN0_9BURK</name>
<proteinExistence type="predicted"/>
<dbReference type="EMBL" id="WWCO01000032">
    <property type="protein sequence ID" value="MYM37486.1"/>
    <property type="molecule type" value="Genomic_DNA"/>
</dbReference>
<feature type="domain" description="DUF2059" evidence="2">
    <location>
        <begin position="116"/>
        <end position="170"/>
    </location>
</feature>
<keyword evidence="1" id="KW-0732">Signal</keyword>
<keyword evidence="4" id="KW-1185">Reference proteome</keyword>
<dbReference type="InterPro" id="IPR018637">
    <property type="entry name" value="DUF2059"/>
</dbReference>
<accession>A0ABW9VEN0</accession>
<evidence type="ECO:0000313" key="4">
    <source>
        <dbReference type="Proteomes" id="UP000449678"/>
    </source>
</evidence>
<evidence type="ECO:0000313" key="3">
    <source>
        <dbReference type="EMBL" id="MYM37486.1"/>
    </source>
</evidence>
<evidence type="ECO:0000256" key="1">
    <source>
        <dbReference type="SAM" id="SignalP"/>
    </source>
</evidence>
<sequence>MKKIVASVVTALVTSLALSAAPAFAQQQQAADPAASAAAKELFDSMNYRSVLQGMMQQMSQGMAASMRAGAEASINNNPKFSADDKQKALAKMEAELPKAVSAMQSVLSDPTIVDDILNETVPIYARNFSADELKQITAFYRTPVGAKMLTKMPQLMGEGMQVGQQIVARRVGPMMQKLQQEQK</sequence>
<comment type="caution">
    <text evidence="3">The sequence shown here is derived from an EMBL/GenBank/DDBJ whole genome shotgun (WGS) entry which is preliminary data.</text>
</comment>
<dbReference type="Proteomes" id="UP000449678">
    <property type="component" value="Unassembled WGS sequence"/>
</dbReference>
<feature type="signal peptide" evidence="1">
    <location>
        <begin position="1"/>
        <end position="25"/>
    </location>
</feature>
<dbReference type="RefSeq" id="WP_160992796.1">
    <property type="nucleotide sequence ID" value="NZ_WWCO01000032.1"/>
</dbReference>
<dbReference type="Pfam" id="PF09832">
    <property type="entry name" value="DUF2059"/>
    <property type="match status" value="1"/>
</dbReference>
<evidence type="ECO:0000259" key="2">
    <source>
        <dbReference type="Pfam" id="PF09832"/>
    </source>
</evidence>
<gene>
    <name evidence="3" type="ORF">GTP38_24475</name>
</gene>